<dbReference type="PANTHER" id="PTHR33116:SF80">
    <property type="entry name" value="REVERSE TRANSCRIPTASE ZINC-BINDING DOMAIN-CONTAINING PROTEIN"/>
    <property type="match status" value="1"/>
</dbReference>
<evidence type="ECO:0000313" key="3">
    <source>
        <dbReference type="Proteomes" id="UP000242715"/>
    </source>
</evidence>
<accession>A0A2Z6PCW3</accession>
<sequence length="1350" mass="152895">MAAPIVPWSFLIDAEPRPKDPAQTVNPKAPKQQKSFIDAVNNVCDIPLSQLPIPCVKGDNYAISIPEDEYQQGVETCKHHLHGRAIWTKGSTPLTVAALKNRLSSLWKSIGRWGITSLGKGYYEFTFSSLEDVRRVRSVNSWNINSGFLKLFPWCTDFNPNSLKQTSAQVWVRIHGLSQEYWRPKIIFAIASSIGTPLCTDSATNKDSFDRPFGHFARVLVDMEIASELRYKILVERKGFAFFVELEYEHLPDYCSFCKCIGHHIDNCKRRDSDQVDKDVKKKTRPEPKQAFVQVTDKNKGIAIEVVELEDSAAIIANNNKDSGVENIAPLKVDSLQINQTTGETSGVRPSMNTISVVADTVVEEDGIENNDTHEKHFDGASISSIESEFVDDTQLKVSDFGTEGNVIQQIANIPVEVQKDMEFLKTSWANMAELDAEDDTTPLVDGQQILEAIPDAKQHDDGFQMVLSKSKKKNPEIVDFDDQQVSFLLKDNDRQYGMSAIYASTNYIHRRNLWQALHRIQSQFNLPWSFIGDYNIILGAHEHRGAYLPARLPMDDFIQWTDSNQLIHLPTSGALFTWANGRGGRNYTEKRLDRTVCNHQWIDMWDSVSCRTLIKNRSDHYPLLFDFQMKSAKFASQFRFMQMWSLHPECKDVISSTWSSQVVGCPMFILSKKLQLLKAKLKDWNKSKFGNVQDNVKMAEDTLKKIQMQIEENGHSDVLSTQERNAKINLDAALQIEEVFWKEKARDNGLIEEVIPNLVDDHANNLLTTIPTHEEIFSAVKSLSKDSAPGPDGFGGFFFQTYWDIINHDVVNAVTQFFTDAWILPNYNSNTLVLIPKTSNADSIDQYRPIALANFKHKIITKVLADRLAIVLPSIISQEQRAFIHGRKIADCICLTSEVVNLLHNKSFGGNVALKVDISKAFDTLNWQFLLKVLGAFGFNENFCQWIKVILHSASLSVSINGKQRGFFSCNRGVRQGDPLSPLLFCIAEDVLSRGLTKLVSDQKIKLIKGTRNFMVPSHILYADDIMVFCKGNANSINEVANLFLRYANCSGQSINPSKSIVYAGSMTAQRHNQIANLLGFSVGFLPFLYLGVPMFKGKPKTSHFQFIVDKIRLKLASWKASLLSIAGRIQLVKSVIQSMLMHCLLIYSWPASLTNILEKWIRNFIWSGDIDKRKLVTVAWHNCCKSFSDGGLGIRSIKILNEASNIKQCWDLVNSQDHWARLLRSRVLRNGRQISHHIFSSLWSGLKGVYEDFKHHSSWLLGNGGNINFWLDNWCGQPLVHSLNIPDWIHPHLKSTVKAFIVNHQWSIPQALQLAFPNLSNIVQNITIPLGEVEDKTVWDLNELAFRV</sequence>
<dbReference type="CDD" id="cd01650">
    <property type="entry name" value="RT_nLTR_like"/>
    <property type="match status" value="1"/>
</dbReference>
<dbReference type="InterPro" id="IPR000477">
    <property type="entry name" value="RT_dom"/>
</dbReference>
<evidence type="ECO:0000313" key="2">
    <source>
        <dbReference type="EMBL" id="GAU48100.1"/>
    </source>
</evidence>
<dbReference type="PANTHER" id="PTHR33116">
    <property type="entry name" value="REVERSE TRANSCRIPTASE ZINC-BINDING DOMAIN-CONTAINING PROTEIN-RELATED-RELATED"/>
    <property type="match status" value="1"/>
</dbReference>
<evidence type="ECO:0000259" key="1">
    <source>
        <dbReference type="PROSITE" id="PS50878"/>
    </source>
</evidence>
<feature type="domain" description="Reverse transcriptase" evidence="1">
    <location>
        <begin position="817"/>
        <end position="1084"/>
    </location>
</feature>
<dbReference type="OrthoDB" id="414730at2759"/>
<dbReference type="Gene3D" id="3.60.10.10">
    <property type="entry name" value="Endonuclease/exonuclease/phosphatase"/>
    <property type="match status" value="1"/>
</dbReference>
<dbReference type="SUPFAM" id="SSF56219">
    <property type="entry name" value="DNase I-like"/>
    <property type="match status" value="1"/>
</dbReference>
<dbReference type="Pfam" id="PF00078">
    <property type="entry name" value="RVT_1"/>
    <property type="match status" value="1"/>
</dbReference>
<name>A0A2Z6PCW3_TRISU</name>
<dbReference type="PROSITE" id="PS50878">
    <property type="entry name" value="RT_POL"/>
    <property type="match status" value="1"/>
</dbReference>
<organism evidence="2 3">
    <name type="scientific">Trifolium subterraneum</name>
    <name type="common">Subterranean clover</name>
    <dbReference type="NCBI Taxonomy" id="3900"/>
    <lineage>
        <taxon>Eukaryota</taxon>
        <taxon>Viridiplantae</taxon>
        <taxon>Streptophyta</taxon>
        <taxon>Embryophyta</taxon>
        <taxon>Tracheophyta</taxon>
        <taxon>Spermatophyta</taxon>
        <taxon>Magnoliopsida</taxon>
        <taxon>eudicotyledons</taxon>
        <taxon>Gunneridae</taxon>
        <taxon>Pentapetalae</taxon>
        <taxon>rosids</taxon>
        <taxon>fabids</taxon>
        <taxon>Fabales</taxon>
        <taxon>Fabaceae</taxon>
        <taxon>Papilionoideae</taxon>
        <taxon>50 kb inversion clade</taxon>
        <taxon>NPAAA clade</taxon>
        <taxon>Hologalegina</taxon>
        <taxon>IRL clade</taxon>
        <taxon>Trifolieae</taxon>
        <taxon>Trifolium</taxon>
    </lineage>
</organism>
<reference evidence="3" key="1">
    <citation type="journal article" date="2017" name="Front. Plant Sci.">
        <title>Climate Clever Clovers: New Paradigm to Reduce the Environmental Footprint of Ruminants by Breeding Low Methanogenic Forages Utilizing Haplotype Variation.</title>
        <authorList>
            <person name="Kaur P."/>
            <person name="Appels R."/>
            <person name="Bayer P.E."/>
            <person name="Keeble-Gagnere G."/>
            <person name="Wang J."/>
            <person name="Hirakawa H."/>
            <person name="Shirasawa K."/>
            <person name="Vercoe P."/>
            <person name="Stefanova K."/>
            <person name="Durmic Z."/>
            <person name="Nichols P."/>
            <person name="Revell C."/>
            <person name="Isobe S.N."/>
            <person name="Edwards D."/>
            <person name="Erskine W."/>
        </authorList>
    </citation>
    <scope>NUCLEOTIDE SEQUENCE [LARGE SCALE GENOMIC DNA]</scope>
    <source>
        <strain evidence="3">cv. Daliak</strain>
    </source>
</reference>
<dbReference type="SUPFAM" id="SSF56672">
    <property type="entry name" value="DNA/RNA polymerases"/>
    <property type="match status" value="1"/>
</dbReference>
<dbReference type="InterPro" id="IPR043502">
    <property type="entry name" value="DNA/RNA_pol_sf"/>
</dbReference>
<dbReference type="EMBL" id="DF974381">
    <property type="protein sequence ID" value="GAU48100.1"/>
    <property type="molecule type" value="Genomic_DNA"/>
</dbReference>
<dbReference type="InterPro" id="IPR036691">
    <property type="entry name" value="Endo/exonu/phosph_ase_sf"/>
</dbReference>
<gene>
    <name evidence="2" type="ORF">TSUD_133200</name>
</gene>
<protein>
    <recommendedName>
        <fullName evidence="1">Reverse transcriptase domain-containing protein</fullName>
    </recommendedName>
</protein>
<dbReference type="Pfam" id="PF14111">
    <property type="entry name" value="DUF4283"/>
    <property type="match status" value="1"/>
</dbReference>
<keyword evidence="3" id="KW-1185">Reference proteome</keyword>
<dbReference type="InterPro" id="IPR025558">
    <property type="entry name" value="DUF4283"/>
</dbReference>
<dbReference type="Proteomes" id="UP000242715">
    <property type="component" value="Unassembled WGS sequence"/>
</dbReference>
<proteinExistence type="predicted"/>